<accession>A0A2T3AIG3</accession>
<dbReference type="Proteomes" id="UP000241462">
    <property type="component" value="Unassembled WGS sequence"/>
</dbReference>
<evidence type="ECO:0000313" key="2">
    <source>
        <dbReference type="Proteomes" id="UP000241462"/>
    </source>
</evidence>
<organism evidence="1 2">
    <name type="scientific">Coniella lustricola</name>
    <dbReference type="NCBI Taxonomy" id="2025994"/>
    <lineage>
        <taxon>Eukaryota</taxon>
        <taxon>Fungi</taxon>
        <taxon>Dikarya</taxon>
        <taxon>Ascomycota</taxon>
        <taxon>Pezizomycotina</taxon>
        <taxon>Sordariomycetes</taxon>
        <taxon>Sordariomycetidae</taxon>
        <taxon>Diaporthales</taxon>
        <taxon>Schizoparmaceae</taxon>
        <taxon>Coniella</taxon>
    </lineage>
</organism>
<protein>
    <submittedName>
        <fullName evidence="1">Uncharacterized protein</fullName>
    </submittedName>
</protein>
<dbReference type="InParanoid" id="A0A2T3AIG3"/>
<name>A0A2T3AIG3_9PEZI</name>
<dbReference type="AlphaFoldDB" id="A0A2T3AIG3"/>
<keyword evidence="2" id="KW-1185">Reference proteome</keyword>
<proteinExistence type="predicted"/>
<reference evidence="1 2" key="1">
    <citation type="journal article" date="2018" name="Mycol. Prog.">
        <title>Coniella lustricola, a new species from submerged detritus.</title>
        <authorList>
            <person name="Raudabaugh D.B."/>
            <person name="Iturriaga T."/>
            <person name="Carver A."/>
            <person name="Mondo S."/>
            <person name="Pangilinan J."/>
            <person name="Lipzen A."/>
            <person name="He G."/>
            <person name="Amirebrahimi M."/>
            <person name="Grigoriev I.V."/>
            <person name="Miller A.N."/>
        </authorList>
    </citation>
    <scope>NUCLEOTIDE SEQUENCE [LARGE SCALE GENOMIC DNA]</scope>
    <source>
        <strain evidence="1 2">B22-T-1</strain>
    </source>
</reference>
<dbReference type="EMBL" id="KZ678386">
    <property type="protein sequence ID" value="PSR99159.1"/>
    <property type="molecule type" value="Genomic_DNA"/>
</dbReference>
<evidence type="ECO:0000313" key="1">
    <source>
        <dbReference type="EMBL" id="PSR99159.1"/>
    </source>
</evidence>
<sequence>MCWQRPARSYNLSTSQLQEKGSQSRARLGEAPVLGGPLCQRQPILSTTHPSKPAVIHNKSTLGPQLATHRHGVANQAICWIEREPTAADKPSSGYFPMPSKASPTSAGNGFLGVFQPWREIRESRRRQVDMAGAISRRQPNKRGLGVAPCSMHCEPTDQRFCSKRLATCFEQCRLRVSLSPTPSTQPSWHES</sequence>
<gene>
    <name evidence="1" type="ORF">BD289DRAFT_58340</name>
</gene>